<dbReference type="AlphaFoldDB" id="A0A8S9PWW2"/>
<feature type="region of interest" description="Disordered" evidence="2">
    <location>
        <begin position="150"/>
        <end position="298"/>
    </location>
</feature>
<dbReference type="Proteomes" id="UP000712600">
    <property type="component" value="Unassembled WGS sequence"/>
</dbReference>
<feature type="compositionally biased region" description="Basic and acidic residues" evidence="2">
    <location>
        <begin position="256"/>
        <end position="298"/>
    </location>
</feature>
<dbReference type="EMBL" id="QGKX02001347">
    <property type="protein sequence ID" value="KAF3525818.1"/>
    <property type="molecule type" value="Genomic_DNA"/>
</dbReference>
<protein>
    <recommendedName>
        <fullName evidence="3">DUF287 domain-containing protein</fullName>
    </recommendedName>
</protein>
<reference evidence="4" key="1">
    <citation type="submission" date="2019-12" db="EMBL/GenBank/DDBJ databases">
        <title>Genome sequencing and annotation of Brassica cretica.</title>
        <authorList>
            <person name="Studholme D.J."/>
            <person name="Sarris P."/>
        </authorList>
    </citation>
    <scope>NUCLEOTIDE SEQUENCE</scope>
    <source>
        <strain evidence="4">PFS-109/04</strain>
        <tissue evidence="4">Leaf</tissue>
    </source>
</reference>
<evidence type="ECO:0000256" key="2">
    <source>
        <dbReference type="SAM" id="MobiDB-lite"/>
    </source>
</evidence>
<feature type="compositionally biased region" description="Acidic residues" evidence="2">
    <location>
        <begin position="159"/>
        <end position="189"/>
    </location>
</feature>
<feature type="domain" description="DUF287" evidence="3">
    <location>
        <begin position="10"/>
        <end position="63"/>
    </location>
</feature>
<name>A0A8S9PWW2_BRACR</name>
<accession>A0A8S9PWW2</accession>
<feature type="compositionally biased region" description="Basic and acidic residues" evidence="2">
    <location>
        <begin position="227"/>
        <end position="240"/>
    </location>
</feature>
<proteinExistence type="predicted"/>
<keyword evidence="1" id="KW-0175">Coiled coil</keyword>
<feature type="coiled-coil region" evidence="1">
    <location>
        <begin position="123"/>
        <end position="150"/>
    </location>
</feature>
<gene>
    <name evidence="4" type="ORF">F2Q69_00047323</name>
</gene>
<evidence type="ECO:0000313" key="4">
    <source>
        <dbReference type="EMBL" id="KAF3525818.1"/>
    </source>
</evidence>
<dbReference type="Pfam" id="PF03384">
    <property type="entry name" value="DUF287"/>
    <property type="match status" value="1"/>
</dbReference>
<organism evidence="4 5">
    <name type="scientific">Brassica cretica</name>
    <name type="common">Mustard</name>
    <dbReference type="NCBI Taxonomy" id="69181"/>
    <lineage>
        <taxon>Eukaryota</taxon>
        <taxon>Viridiplantae</taxon>
        <taxon>Streptophyta</taxon>
        <taxon>Embryophyta</taxon>
        <taxon>Tracheophyta</taxon>
        <taxon>Spermatophyta</taxon>
        <taxon>Magnoliopsida</taxon>
        <taxon>eudicotyledons</taxon>
        <taxon>Gunneridae</taxon>
        <taxon>Pentapetalae</taxon>
        <taxon>rosids</taxon>
        <taxon>malvids</taxon>
        <taxon>Brassicales</taxon>
        <taxon>Brassicaceae</taxon>
        <taxon>Brassiceae</taxon>
        <taxon>Brassica</taxon>
    </lineage>
</organism>
<evidence type="ECO:0000256" key="1">
    <source>
        <dbReference type="SAM" id="Coils"/>
    </source>
</evidence>
<dbReference type="InterPro" id="IPR005048">
    <property type="entry name" value="DUF287"/>
</dbReference>
<comment type="caution">
    <text evidence="4">The sequence shown here is derived from an EMBL/GenBank/DDBJ whole genome shotgun (WGS) entry which is preliminary data.</text>
</comment>
<sequence>MFYVYLAQDIASILLETAVEKELLESIGMGKESCWADDNDDATVDRWTKIIQKGKKQVFFEEQFDIDFAARTAQVEGPTIPAIGGGSNNAESGQTDAYSVEAPGVEALKAMEGRLMNAISDGMKEVNKKVKSLSNRLTLLENEVKSLRVSVPRMSELPSEGEGDNPSEEDGGDTPLEEDGGDTPSEEDKDGGSKDDSVLAIANQVQSEHGNGDDDMDDTAEMSAAAEKLEIEILEKTNTEKKKKKRARSPIWTRGQKMEEAAQKEAAQKKDAKQKTSEKKQTKEAAEKEAAAEKKATA</sequence>
<evidence type="ECO:0000259" key="3">
    <source>
        <dbReference type="Pfam" id="PF03384"/>
    </source>
</evidence>
<evidence type="ECO:0000313" key="5">
    <source>
        <dbReference type="Proteomes" id="UP000712600"/>
    </source>
</evidence>